<dbReference type="RefSeq" id="WP_271917663.1">
    <property type="nucleotide sequence ID" value="NZ_JAQNDO010000001.1"/>
</dbReference>
<feature type="compositionally biased region" description="Gly residues" evidence="1">
    <location>
        <begin position="346"/>
        <end position="356"/>
    </location>
</feature>
<feature type="compositionally biased region" description="Gly residues" evidence="1">
    <location>
        <begin position="495"/>
        <end position="505"/>
    </location>
</feature>
<evidence type="ECO:0008006" key="4">
    <source>
        <dbReference type="Google" id="ProtNLM"/>
    </source>
</evidence>
<comment type="caution">
    <text evidence="2">The sequence shown here is derived from an EMBL/GenBank/DDBJ whole genome shotgun (WGS) entry which is preliminary data.</text>
</comment>
<dbReference type="EMBL" id="JAQNDO010000001">
    <property type="protein sequence ID" value="MDC0742321.1"/>
    <property type="molecule type" value="Genomic_DNA"/>
</dbReference>
<feature type="region of interest" description="Disordered" evidence="1">
    <location>
        <begin position="212"/>
        <end position="356"/>
    </location>
</feature>
<reference evidence="2 3" key="1">
    <citation type="submission" date="2022-11" db="EMBL/GenBank/DDBJ databases">
        <title>Minimal conservation of predation-associated metabolite biosynthetic gene clusters underscores biosynthetic potential of Myxococcota including descriptions for ten novel species: Archangium lansinium sp. nov., Myxococcus landrumus sp. nov., Nannocystis bai.</title>
        <authorList>
            <person name="Ahearne A."/>
            <person name="Stevens C."/>
            <person name="Dowd S."/>
        </authorList>
    </citation>
    <scope>NUCLEOTIDE SEQUENCE [LARGE SCALE GENOMIC DNA]</scope>
    <source>
        <strain evidence="2 3">RJM3</strain>
    </source>
</reference>
<feature type="compositionally biased region" description="Low complexity" evidence="1">
    <location>
        <begin position="315"/>
        <end position="326"/>
    </location>
</feature>
<organism evidence="2 3">
    <name type="scientific">Polyangium mundeleinium</name>
    <dbReference type="NCBI Taxonomy" id="2995306"/>
    <lineage>
        <taxon>Bacteria</taxon>
        <taxon>Pseudomonadati</taxon>
        <taxon>Myxococcota</taxon>
        <taxon>Polyangia</taxon>
        <taxon>Polyangiales</taxon>
        <taxon>Polyangiaceae</taxon>
        <taxon>Polyangium</taxon>
    </lineage>
</organism>
<feature type="compositionally biased region" description="Gly residues" evidence="1">
    <location>
        <begin position="268"/>
        <end position="285"/>
    </location>
</feature>
<protein>
    <recommendedName>
        <fullName evidence="4">PE-PGRS family protein</fullName>
    </recommendedName>
</protein>
<keyword evidence="3" id="KW-1185">Reference proteome</keyword>
<accession>A0ABT5EKK0</accession>
<feature type="region of interest" description="Disordered" evidence="1">
    <location>
        <begin position="417"/>
        <end position="505"/>
    </location>
</feature>
<dbReference type="Proteomes" id="UP001221411">
    <property type="component" value="Unassembled WGS sequence"/>
</dbReference>
<name>A0ABT5EKK0_9BACT</name>
<proteinExistence type="predicted"/>
<evidence type="ECO:0000313" key="3">
    <source>
        <dbReference type="Proteomes" id="UP001221411"/>
    </source>
</evidence>
<evidence type="ECO:0000313" key="2">
    <source>
        <dbReference type="EMBL" id="MDC0742321.1"/>
    </source>
</evidence>
<sequence>MRNVHTTLAFLGLLAATGFGQVVGCGVDPHDCSLNNQCLEDGKPYGSVVEPPPGCSASPSNDAAVLRDECGVFVSNTVTGSGTAGSSANPFKTIDEAVKEATNRTARVYVCADGDYKERLDIPAGISVFGGLDCAGGAWRYDGTTKSRINPAAPGTADGLQASVRIAGENASSLEDLEITAADAKIPGGSSIAIIVDRATVHWARTEITARNGAAGDQGATPTDNIGPDNADDSAIRGNNGQNACMGGPGGNPGGATKANPICSESSGGKGGNGQDTSGDAGGDGIPAPNPNPSNKGIGGLGDMGQGCDLGQPGANGASGNEGAGAVEDGTLDATKGYIGVSGQPGTKGGVGQGGGGGGGARGKSACYGASGGSGGAGGCGGNGGLGGTAGGSSIAIVSIAATLSFDAVDITTGTGGQGGDGGFGQPGGFGGNGGNGGNGASSGGATPKACNGGPGGSGGFGGTGGGGRGGHSVGIAHKGGSVSDEGVTIMNGAPGTGGTGGGATGGIGAMTHALP</sequence>
<feature type="compositionally biased region" description="Gly residues" evidence="1">
    <location>
        <begin position="453"/>
        <end position="473"/>
    </location>
</feature>
<evidence type="ECO:0000256" key="1">
    <source>
        <dbReference type="SAM" id="MobiDB-lite"/>
    </source>
</evidence>
<gene>
    <name evidence="2" type="ORF">POL67_13295</name>
</gene>
<feature type="compositionally biased region" description="Gly residues" evidence="1">
    <location>
        <begin position="417"/>
        <end position="443"/>
    </location>
</feature>